<dbReference type="Pfam" id="PF03334">
    <property type="entry name" value="PhaG_MnhG_YufB"/>
    <property type="match status" value="1"/>
</dbReference>
<evidence type="ECO:0000313" key="5">
    <source>
        <dbReference type="Proteomes" id="UP000514411"/>
    </source>
</evidence>
<keyword evidence="2" id="KW-1133">Transmembrane helix</keyword>
<keyword evidence="2" id="KW-0472">Membrane</keyword>
<sequence length="141" mass="15325">MIALTEYLLSALLLVGTFFILIGAFGLVKLSDFFKRLHAPTKASTLGVGCVLLASVGYHLFLGVDPQPRELLITVFLFITAPISAHLMAKAALSLMMENRPEVPNHGEMKKEGLPTPQTQGDVGENAETAEQHAEQDKDLH</sequence>
<dbReference type="RefSeq" id="WP_053046010.1">
    <property type="nucleotide sequence ID" value="NZ_CP012251.1"/>
</dbReference>
<dbReference type="NCBIfam" id="NF009316">
    <property type="entry name" value="PRK12674.1-5"/>
    <property type="match status" value="1"/>
</dbReference>
<keyword evidence="2" id="KW-0812">Transmembrane</keyword>
<organism evidence="3">
    <name type="scientific">Xanthomonas campestris pv. juglandis</name>
    <name type="common">Xanthomonas arboricola pv. juglandis</name>
    <dbReference type="NCBI Taxonomy" id="195709"/>
    <lineage>
        <taxon>Bacteria</taxon>
        <taxon>Pseudomonadati</taxon>
        <taxon>Pseudomonadota</taxon>
        <taxon>Gammaproteobacteria</taxon>
        <taxon>Lysobacterales</taxon>
        <taxon>Lysobacteraceae</taxon>
        <taxon>Xanthomonas</taxon>
    </lineage>
</organism>
<dbReference type="PANTHER" id="PTHR34703:SF1">
    <property type="entry name" value="ANTIPORTER SUBUNIT MNHG2-RELATED"/>
    <property type="match status" value="1"/>
</dbReference>
<dbReference type="Proteomes" id="UP000514411">
    <property type="component" value="Chromosome"/>
</dbReference>
<feature type="compositionally biased region" description="Basic and acidic residues" evidence="1">
    <location>
        <begin position="102"/>
        <end position="113"/>
    </location>
</feature>
<protein>
    <submittedName>
        <fullName evidence="3">Na+/H+ antiporter subunit G</fullName>
    </submittedName>
</protein>
<evidence type="ECO:0000313" key="4">
    <source>
        <dbReference type="EMBL" id="CAD1797392.1"/>
    </source>
</evidence>
<feature type="transmembrane region" description="Helical" evidence="2">
    <location>
        <begin position="12"/>
        <end position="31"/>
    </location>
</feature>
<feature type="transmembrane region" description="Helical" evidence="2">
    <location>
        <begin position="73"/>
        <end position="93"/>
    </location>
</feature>
<dbReference type="NCBIfam" id="NF009313">
    <property type="entry name" value="PRK12674.1-1"/>
    <property type="match status" value="1"/>
</dbReference>
<reference evidence="3 5" key="1">
    <citation type="submission" date="2020-07" db="EMBL/GenBank/DDBJ databases">
        <authorList>
            <person name="Teixeira M."/>
        </authorList>
    </citation>
    <scope>NUCLEOTIDE SEQUENCE</scope>
    <source>
        <strain evidence="4">3</strain>
        <strain evidence="3">Xanthomonas arboricola pv. juglandis CPBF 427</strain>
    </source>
</reference>
<name>A0A2N7V8Q0_XANCJ</name>
<dbReference type="NCBIfam" id="TIGR01300">
    <property type="entry name" value="CPA3_mnhG_phaG"/>
    <property type="match status" value="1"/>
</dbReference>
<evidence type="ECO:0000313" key="3">
    <source>
        <dbReference type="EMBL" id="CAD0343239.1"/>
    </source>
</evidence>
<dbReference type="AlphaFoldDB" id="A0A2N7V8Q0"/>
<dbReference type="PANTHER" id="PTHR34703">
    <property type="entry name" value="ANTIPORTER SUBUNIT MNHG2-RELATED"/>
    <property type="match status" value="1"/>
</dbReference>
<evidence type="ECO:0000256" key="1">
    <source>
        <dbReference type="SAM" id="MobiDB-lite"/>
    </source>
</evidence>
<evidence type="ECO:0000256" key="2">
    <source>
        <dbReference type="SAM" id="Phobius"/>
    </source>
</evidence>
<feature type="compositionally biased region" description="Basic and acidic residues" evidence="1">
    <location>
        <begin position="130"/>
        <end position="141"/>
    </location>
</feature>
<dbReference type="EMBL" id="LR824643">
    <property type="protein sequence ID" value="CAD0343239.1"/>
    <property type="molecule type" value="Genomic_DNA"/>
</dbReference>
<dbReference type="GO" id="GO:0015385">
    <property type="term" value="F:sodium:proton antiporter activity"/>
    <property type="evidence" value="ECO:0007669"/>
    <property type="project" value="TreeGrafter"/>
</dbReference>
<accession>A0A2N7V8Q0</accession>
<feature type="region of interest" description="Disordered" evidence="1">
    <location>
        <begin position="102"/>
        <end position="141"/>
    </location>
</feature>
<dbReference type="InterPro" id="IPR005133">
    <property type="entry name" value="PhaG_MnhG_YufB"/>
</dbReference>
<feature type="transmembrane region" description="Helical" evidence="2">
    <location>
        <begin position="43"/>
        <end position="61"/>
    </location>
</feature>
<proteinExistence type="predicted"/>
<gene>
    <name evidence="4" type="ORF">XSP_003928</name>
    <name evidence="3" type="ORF">XSP_003959</name>
</gene>
<dbReference type="OrthoDB" id="9813804at2"/>
<dbReference type="EMBL" id="LR861807">
    <property type="protein sequence ID" value="CAD1797392.1"/>
    <property type="molecule type" value="Genomic_DNA"/>
</dbReference>